<name>A0ABN8ARA5_CHISP</name>
<gene>
    <name evidence="2" type="ORF">CHILSU_LOCUS179</name>
</gene>
<organism evidence="2 3">
    <name type="scientific">Chilo suppressalis</name>
    <name type="common">Asiatic rice borer moth</name>
    <dbReference type="NCBI Taxonomy" id="168631"/>
    <lineage>
        <taxon>Eukaryota</taxon>
        <taxon>Metazoa</taxon>
        <taxon>Ecdysozoa</taxon>
        <taxon>Arthropoda</taxon>
        <taxon>Hexapoda</taxon>
        <taxon>Insecta</taxon>
        <taxon>Pterygota</taxon>
        <taxon>Neoptera</taxon>
        <taxon>Endopterygota</taxon>
        <taxon>Lepidoptera</taxon>
        <taxon>Glossata</taxon>
        <taxon>Ditrysia</taxon>
        <taxon>Pyraloidea</taxon>
        <taxon>Crambidae</taxon>
        <taxon>Crambinae</taxon>
        <taxon>Chilo</taxon>
    </lineage>
</organism>
<evidence type="ECO:0000256" key="1">
    <source>
        <dbReference type="SAM" id="MobiDB-lite"/>
    </source>
</evidence>
<protein>
    <submittedName>
        <fullName evidence="2">Uncharacterized protein</fullName>
    </submittedName>
</protein>
<dbReference type="EMBL" id="OU963894">
    <property type="protein sequence ID" value="CAH0397118.1"/>
    <property type="molecule type" value="Genomic_DNA"/>
</dbReference>
<feature type="region of interest" description="Disordered" evidence="1">
    <location>
        <begin position="64"/>
        <end position="84"/>
    </location>
</feature>
<accession>A0ABN8ARA5</accession>
<dbReference type="Proteomes" id="UP001153292">
    <property type="component" value="Chromosome 1"/>
</dbReference>
<proteinExistence type="predicted"/>
<evidence type="ECO:0000313" key="3">
    <source>
        <dbReference type="Proteomes" id="UP001153292"/>
    </source>
</evidence>
<evidence type="ECO:0000313" key="2">
    <source>
        <dbReference type="EMBL" id="CAH0397118.1"/>
    </source>
</evidence>
<reference evidence="2" key="1">
    <citation type="submission" date="2021-12" db="EMBL/GenBank/DDBJ databases">
        <authorList>
            <person name="King R."/>
        </authorList>
    </citation>
    <scope>NUCLEOTIDE SEQUENCE</scope>
</reference>
<sequence length="84" mass="8820">MLTLHQDPRSKADALAKELIEVVDEYAEVGRPENSVDIRVTGLDESITLEELREVVARKGGCSTREVTAGGGNPGPGGMGGTLV</sequence>
<keyword evidence="3" id="KW-1185">Reference proteome</keyword>
<feature type="compositionally biased region" description="Gly residues" evidence="1">
    <location>
        <begin position="69"/>
        <end position="84"/>
    </location>
</feature>